<accession>A0A6A1WQA5</accession>
<dbReference type="EMBL" id="RXIC02000019">
    <property type="protein sequence ID" value="KAB1227459.1"/>
    <property type="molecule type" value="Genomic_DNA"/>
</dbReference>
<gene>
    <name evidence="1" type="ORF">CJ030_MR1G023805</name>
</gene>
<protein>
    <submittedName>
        <fullName evidence="1">Uncharacterized protein</fullName>
    </submittedName>
</protein>
<dbReference type="PANTHER" id="PTHR33499:SF11">
    <property type="entry name" value="NO APICAL MERISTEM-ASSOCIATED C-TERMINAL DOMAIN-CONTAINING PROTEIN"/>
    <property type="match status" value="1"/>
</dbReference>
<sequence>MAEVILPSAHLLELSACFTGPADVDRFPLYMFELIMDDAWGIKDNNLPYGVFLTQFLIQQGVAIGDGETRKERHLLLSVGEVGHMGRLEKSFRSGPGPETIGAYPGGECGGVSSTAATLSTKIGMLVRGLIPISVNKWADVPAEVKEYIMDRVLDHFDLDYTRHEDVRTVVETMMTARRTHRNWMHAYFKKFPSKEAALLKPHPDTTEEQWKELCDLFTSEAFMERMDAFQRQCDLEGKSYTEIEVYSEILGKKSGYVRG</sequence>
<proteinExistence type="predicted"/>
<evidence type="ECO:0000313" key="1">
    <source>
        <dbReference type="EMBL" id="KAB1227459.1"/>
    </source>
</evidence>
<comment type="caution">
    <text evidence="1">The sequence shown here is derived from an EMBL/GenBank/DDBJ whole genome shotgun (WGS) entry which is preliminary data.</text>
</comment>
<dbReference type="Proteomes" id="UP000516437">
    <property type="component" value="Chromosome 1"/>
</dbReference>
<keyword evidence="2" id="KW-1185">Reference proteome</keyword>
<name>A0A6A1WQA5_9ROSI</name>
<organism evidence="1 2">
    <name type="scientific">Morella rubra</name>
    <name type="common">Chinese bayberry</name>
    <dbReference type="NCBI Taxonomy" id="262757"/>
    <lineage>
        <taxon>Eukaryota</taxon>
        <taxon>Viridiplantae</taxon>
        <taxon>Streptophyta</taxon>
        <taxon>Embryophyta</taxon>
        <taxon>Tracheophyta</taxon>
        <taxon>Spermatophyta</taxon>
        <taxon>Magnoliopsida</taxon>
        <taxon>eudicotyledons</taxon>
        <taxon>Gunneridae</taxon>
        <taxon>Pentapetalae</taxon>
        <taxon>rosids</taxon>
        <taxon>fabids</taxon>
        <taxon>Fagales</taxon>
        <taxon>Myricaceae</taxon>
        <taxon>Morella</taxon>
    </lineage>
</organism>
<reference evidence="1 2" key="1">
    <citation type="journal article" date="2019" name="Plant Biotechnol. J.">
        <title>The red bayberry genome and genetic basis of sex determination.</title>
        <authorList>
            <person name="Jia H.M."/>
            <person name="Jia H.J."/>
            <person name="Cai Q.L."/>
            <person name="Wang Y."/>
            <person name="Zhao H.B."/>
            <person name="Yang W.F."/>
            <person name="Wang G.Y."/>
            <person name="Li Y.H."/>
            <person name="Zhan D.L."/>
            <person name="Shen Y.T."/>
            <person name="Niu Q.F."/>
            <person name="Chang L."/>
            <person name="Qiu J."/>
            <person name="Zhao L."/>
            <person name="Xie H.B."/>
            <person name="Fu W.Y."/>
            <person name="Jin J."/>
            <person name="Li X.W."/>
            <person name="Jiao Y."/>
            <person name="Zhou C.C."/>
            <person name="Tu T."/>
            <person name="Chai C.Y."/>
            <person name="Gao J.L."/>
            <person name="Fan L.J."/>
            <person name="van de Weg E."/>
            <person name="Wang J.Y."/>
            <person name="Gao Z.S."/>
        </authorList>
    </citation>
    <scope>NUCLEOTIDE SEQUENCE [LARGE SCALE GENOMIC DNA]</scope>
    <source>
        <tissue evidence="1">Leaves</tissue>
    </source>
</reference>
<dbReference type="PANTHER" id="PTHR33499">
    <property type="entry name" value="OS12G0282400 PROTEIN-RELATED"/>
    <property type="match status" value="1"/>
</dbReference>
<evidence type="ECO:0000313" key="2">
    <source>
        <dbReference type="Proteomes" id="UP000516437"/>
    </source>
</evidence>
<dbReference type="AlphaFoldDB" id="A0A6A1WQA5"/>
<dbReference type="OrthoDB" id="1921870at2759"/>